<evidence type="ECO:0000313" key="1">
    <source>
        <dbReference type="EMBL" id="TBL67069.1"/>
    </source>
</evidence>
<comment type="caution">
    <text evidence="1">The sequence shown here is derived from an EMBL/GenBank/DDBJ whole genome shotgun (WGS) entry which is preliminary data.</text>
</comment>
<keyword evidence="2" id="KW-1185">Reference proteome</keyword>
<gene>
    <name evidence="1" type="ORF">EYB31_39855</name>
</gene>
<proteinExistence type="predicted"/>
<evidence type="ECO:0008006" key="3">
    <source>
        <dbReference type="Google" id="ProtNLM"/>
    </source>
</evidence>
<dbReference type="InterPro" id="IPR006439">
    <property type="entry name" value="HAD-SF_hydro_IA"/>
</dbReference>
<dbReference type="InterPro" id="IPR036412">
    <property type="entry name" value="HAD-like_sf"/>
</dbReference>
<dbReference type="Gene3D" id="3.40.50.1000">
    <property type="entry name" value="HAD superfamily/HAD-like"/>
    <property type="match status" value="1"/>
</dbReference>
<protein>
    <recommendedName>
        <fullName evidence="3">HAD family hydrolase</fullName>
    </recommendedName>
</protein>
<dbReference type="AlphaFoldDB" id="A0A4Q9DFD5"/>
<name>A0A4Q9DFD5_9BACL</name>
<dbReference type="NCBIfam" id="TIGR01509">
    <property type="entry name" value="HAD-SF-IA-v3"/>
    <property type="match status" value="1"/>
</dbReference>
<dbReference type="EMBL" id="SIRE01000078">
    <property type="protein sequence ID" value="TBL67069.1"/>
    <property type="molecule type" value="Genomic_DNA"/>
</dbReference>
<reference evidence="1 2" key="1">
    <citation type="submission" date="2019-02" db="EMBL/GenBank/DDBJ databases">
        <title>Paenibacillus sp. nov., isolated from surface-sterilized tissue of Thalictrum simplex L.</title>
        <authorList>
            <person name="Tuo L."/>
        </authorList>
    </citation>
    <scope>NUCLEOTIDE SEQUENCE [LARGE SCALE GENOMIC DNA]</scope>
    <source>
        <strain evidence="1 2">N2SHLJ1</strain>
    </source>
</reference>
<dbReference type="Proteomes" id="UP000293142">
    <property type="component" value="Unassembled WGS sequence"/>
</dbReference>
<dbReference type="SUPFAM" id="SSF56784">
    <property type="entry name" value="HAD-like"/>
    <property type="match status" value="1"/>
</dbReference>
<sequence>MKPYLQSITVSSQVGYCKPGPSIYNIVQAKINKGPTIYVDDQEKNFIPARELGWTTEIADVEGKWTEKITKLLQNKL</sequence>
<dbReference type="OrthoDB" id="2856744at2"/>
<organism evidence="1 2">
    <name type="scientific">Paenibacillus thalictri</name>
    <dbReference type="NCBI Taxonomy" id="2527873"/>
    <lineage>
        <taxon>Bacteria</taxon>
        <taxon>Bacillati</taxon>
        <taxon>Bacillota</taxon>
        <taxon>Bacilli</taxon>
        <taxon>Bacillales</taxon>
        <taxon>Paenibacillaceae</taxon>
        <taxon>Paenibacillus</taxon>
    </lineage>
</organism>
<evidence type="ECO:0000313" key="2">
    <source>
        <dbReference type="Proteomes" id="UP000293142"/>
    </source>
</evidence>
<accession>A0A4Q9DFD5</accession>
<dbReference type="InterPro" id="IPR023214">
    <property type="entry name" value="HAD_sf"/>
</dbReference>